<dbReference type="InterPro" id="IPR016449">
    <property type="entry name" value="K_chnl_inward-rec_Kir"/>
</dbReference>
<keyword evidence="4 12" id="KW-0812">Transmembrane</keyword>
<dbReference type="EMBL" id="JOPB01000005">
    <property type="protein sequence ID" value="OUI78603.1"/>
    <property type="molecule type" value="Genomic_DNA"/>
</dbReference>
<gene>
    <name evidence="15" type="ORF">HK18_06815</name>
</gene>
<evidence type="ECO:0000256" key="4">
    <source>
        <dbReference type="ARBA" id="ARBA00022692"/>
    </source>
</evidence>
<evidence type="ECO:0000256" key="11">
    <source>
        <dbReference type="SAM" id="MobiDB-lite"/>
    </source>
</evidence>
<dbReference type="RefSeq" id="WP_086632086.1">
    <property type="nucleotide sequence ID" value="NZ_JOPB01000005.1"/>
</dbReference>
<evidence type="ECO:0000256" key="2">
    <source>
        <dbReference type="ARBA" id="ARBA00022448"/>
    </source>
</evidence>
<feature type="region of interest" description="Disordered" evidence="11">
    <location>
        <begin position="292"/>
        <end position="311"/>
    </location>
</feature>
<evidence type="ECO:0000256" key="12">
    <source>
        <dbReference type="SAM" id="Phobius"/>
    </source>
</evidence>
<reference evidence="16" key="1">
    <citation type="submission" date="2014-06" db="EMBL/GenBank/DDBJ databases">
        <authorList>
            <person name="Winans N.J."/>
            <person name="Newell P.D."/>
            <person name="Douglas A.E."/>
        </authorList>
    </citation>
    <scope>NUCLEOTIDE SEQUENCE [LARGE SCALE GENOMIC DNA]</scope>
    <source>
        <strain evidence="16">DmL_052</strain>
    </source>
</reference>
<feature type="compositionally biased region" description="Polar residues" evidence="11">
    <location>
        <begin position="300"/>
        <end position="311"/>
    </location>
</feature>
<keyword evidence="2" id="KW-0813">Transport</keyword>
<keyword evidence="7 12" id="KW-1133">Transmembrane helix</keyword>
<evidence type="ECO:0000256" key="6">
    <source>
        <dbReference type="ARBA" id="ARBA00022958"/>
    </source>
</evidence>
<name>A0A251ZVD1_9PROT</name>
<feature type="domain" description="Potassium channel" evidence="13">
    <location>
        <begin position="52"/>
        <end position="130"/>
    </location>
</feature>
<dbReference type="InterPro" id="IPR013518">
    <property type="entry name" value="K_chnl_inward-rec_Kir_cyto"/>
</dbReference>
<keyword evidence="10" id="KW-0407">Ion channel</keyword>
<feature type="transmembrane region" description="Helical" evidence="12">
    <location>
        <begin position="106"/>
        <end position="128"/>
    </location>
</feature>
<keyword evidence="8" id="KW-0406">Ion transport</keyword>
<evidence type="ECO:0008006" key="17">
    <source>
        <dbReference type="Google" id="ProtNLM"/>
    </source>
</evidence>
<evidence type="ECO:0000256" key="3">
    <source>
        <dbReference type="ARBA" id="ARBA00022538"/>
    </source>
</evidence>
<comment type="caution">
    <text evidence="15">The sequence shown here is derived from an EMBL/GenBank/DDBJ whole genome shotgun (WGS) entry which is preliminary data.</text>
</comment>
<dbReference type="AlphaFoldDB" id="A0A251ZVD1"/>
<accession>A0A251ZVD1</accession>
<keyword evidence="9 12" id="KW-0472">Membrane</keyword>
<evidence type="ECO:0000313" key="16">
    <source>
        <dbReference type="Proteomes" id="UP000194946"/>
    </source>
</evidence>
<evidence type="ECO:0000256" key="8">
    <source>
        <dbReference type="ARBA" id="ARBA00023065"/>
    </source>
</evidence>
<protein>
    <recommendedName>
        <fullName evidence="17">ATP-sensitive potassium channel protein</fullName>
    </recommendedName>
</protein>
<dbReference type="Gene3D" id="1.10.287.70">
    <property type="match status" value="1"/>
</dbReference>
<evidence type="ECO:0000256" key="10">
    <source>
        <dbReference type="ARBA" id="ARBA00023303"/>
    </source>
</evidence>
<evidence type="ECO:0000256" key="9">
    <source>
        <dbReference type="ARBA" id="ARBA00023136"/>
    </source>
</evidence>
<dbReference type="GO" id="GO:0005242">
    <property type="term" value="F:inward rectifier potassium channel activity"/>
    <property type="evidence" value="ECO:0007669"/>
    <property type="project" value="InterPro"/>
</dbReference>
<dbReference type="InterPro" id="IPR041647">
    <property type="entry name" value="IRK_C"/>
</dbReference>
<dbReference type="Gene3D" id="2.60.40.1400">
    <property type="entry name" value="G protein-activated inward rectifier potassium channel 1"/>
    <property type="match status" value="1"/>
</dbReference>
<dbReference type="PANTHER" id="PTHR11767">
    <property type="entry name" value="INWARD RECTIFIER POTASSIUM CHANNEL"/>
    <property type="match status" value="1"/>
</dbReference>
<dbReference type="SUPFAM" id="SSF81324">
    <property type="entry name" value="Voltage-gated potassium channels"/>
    <property type="match status" value="1"/>
</dbReference>
<dbReference type="InterPro" id="IPR014756">
    <property type="entry name" value="Ig_E-set"/>
</dbReference>
<dbReference type="Pfam" id="PF07885">
    <property type="entry name" value="Ion_trans_2"/>
    <property type="match status" value="1"/>
</dbReference>
<dbReference type="Proteomes" id="UP000194946">
    <property type="component" value="Unassembled WGS sequence"/>
</dbReference>
<keyword evidence="5" id="KW-0851">Voltage-gated channel</keyword>
<comment type="subcellular location">
    <subcellularLocation>
        <location evidence="1">Membrane</location>
        <topology evidence="1">Multi-pass membrane protein</topology>
    </subcellularLocation>
</comment>
<dbReference type="PANTHER" id="PTHR11767:SF102">
    <property type="entry name" value="INWARDLY RECTIFYING POTASSIUM CHANNEL 1, ISOFORM F"/>
    <property type="match status" value="1"/>
</dbReference>
<evidence type="ECO:0000256" key="1">
    <source>
        <dbReference type="ARBA" id="ARBA00004141"/>
    </source>
</evidence>
<evidence type="ECO:0000313" key="15">
    <source>
        <dbReference type="EMBL" id="OUI78603.1"/>
    </source>
</evidence>
<dbReference type="SUPFAM" id="SSF81296">
    <property type="entry name" value="E set domains"/>
    <property type="match status" value="1"/>
</dbReference>
<evidence type="ECO:0000259" key="14">
    <source>
        <dbReference type="Pfam" id="PF17655"/>
    </source>
</evidence>
<dbReference type="GO" id="GO:0005886">
    <property type="term" value="C:plasma membrane"/>
    <property type="evidence" value="ECO:0007669"/>
    <property type="project" value="TreeGrafter"/>
</dbReference>
<dbReference type="GO" id="GO:1990573">
    <property type="term" value="P:potassium ion import across plasma membrane"/>
    <property type="evidence" value="ECO:0007669"/>
    <property type="project" value="TreeGrafter"/>
</dbReference>
<dbReference type="Pfam" id="PF17655">
    <property type="entry name" value="IRK_C"/>
    <property type="match status" value="1"/>
</dbReference>
<evidence type="ECO:0000256" key="5">
    <source>
        <dbReference type="ARBA" id="ARBA00022882"/>
    </source>
</evidence>
<dbReference type="GO" id="GO:0034702">
    <property type="term" value="C:monoatomic ion channel complex"/>
    <property type="evidence" value="ECO:0007669"/>
    <property type="project" value="UniProtKB-KW"/>
</dbReference>
<keyword evidence="16" id="KW-1185">Reference proteome</keyword>
<organism evidence="15 16">
    <name type="scientific">Commensalibacter intestini</name>
    <dbReference type="NCBI Taxonomy" id="479936"/>
    <lineage>
        <taxon>Bacteria</taxon>
        <taxon>Pseudomonadati</taxon>
        <taxon>Pseudomonadota</taxon>
        <taxon>Alphaproteobacteria</taxon>
        <taxon>Acetobacterales</taxon>
        <taxon>Acetobacteraceae</taxon>
    </lineage>
</organism>
<evidence type="ECO:0000259" key="13">
    <source>
        <dbReference type="Pfam" id="PF07885"/>
    </source>
</evidence>
<keyword evidence="3" id="KW-0633">Potassium transport</keyword>
<sequence>MKHKKIRPHLLTNNTIDEKITVVGLSYKFLHDCYHAALTISWRRFIVFYILIFLFTNIVFAFFYAIFPHAINNSTNRVLDAFFLSIQTMSTVGYGSISPNGNFSNFISSVEITFSMILNAVSTGLIFARFAKPISKIIFAEHAVISSHNGVSSLDIRVANGRKTVMLNVSVEVSLCSFHKDEQGRVCTRVENLPLTQDRIPVLKVLFEANHIINETSPLYHKTKEGLKKTNTVISVNITGIDEATGQSMYCYNIYDPEQVAMYSSFKELDCNQNDNRIFVNMTNFNEIQPDRSHQPIEPSVNTTIDTSTNK</sequence>
<dbReference type="InterPro" id="IPR013099">
    <property type="entry name" value="K_chnl_dom"/>
</dbReference>
<feature type="domain" description="Inward rectifier potassium channel C-terminal" evidence="14">
    <location>
        <begin position="137"/>
        <end position="289"/>
    </location>
</feature>
<keyword evidence="6" id="KW-0630">Potassium</keyword>
<feature type="transmembrane region" description="Helical" evidence="12">
    <location>
        <begin position="46"/>
        <end position="67"/>
    </location>
</feature>
<proteinExistence type="predicted"/>
<dbReference type="GO" id="GO:0034765">
    <property type="term" value="P:regulation of monoatomic ion transmembrane transport"/>
    <property type="evidence" value="ECO:0007669"/>
    <property type="project" value="TreeGrafter"/>
</dbReference>
<evidence type="ECO:0000256" key="7">
    <source>
        <dbReference type="ARBA" id="ARBA00022989"/>
    </source>
</evidence>